<dbReference type="Proteomes" id="UP000639643">
    <property type="component" value="Unassembled WGS sequence"/>
</dbReference>
<dbReference type="EMBL" id="WIGM01000780">
    <property type="protein sequence ID" value="KAF6812669.1"/>
    <property type="molecule type" value="Genomic_DNA"/>
</dbReference>
<accession>A0A8H6JGC5</accession>
<organism evidence="1 2">
    <name type="scientific">Colletotrichum musicola</name>
    <dbReference type="NCBI Taxonomy" id="2175873"/>
    <lineage>
        <taxon>Eukaryota</taxon>
        <taxon>Fungi</taxon>
        <taxon>Dikarya</taxon>
        <taxon>Ascomycota</taxon>
        <taxon>Pezizomycotina</taxon>
        <taxon>Sordariomycetes</taxon>
        <taxon>Hypocreomycetidae</taxon>
        <taxon>Glomerellales</taxon>
        <taxon>Glomerellaceae</taxon>
        <taxon>Colletotrichum</taxon>
        <taxon>Colletotrichum orchidearum species complex</taxon>
    </lineage>
</organism>
<proteinExistence type="predicted"/>
<protein>
    <submittedName>
        <fullName evidence="1">Uncharacterized protein</fullName>
    </submittedName>
</protein>
<keyword evidence="2" id="KW-1185">Reference proteome</keyword>
<name>A0A8H6JGC5_9PEZI</name>
<sequence length="105" mass="11208">MSSIETQHLKAILRDSVKANMSSNSNYYESAMVLPSMHASAMPGRPSHRPPAPRPNAAAMASEVTLVDKNGAPGLSKEKADTDSVNGTSIISSRKGFLKRILKKA</sequence>
<comment type="caution">
    <text evidence="1">The sequence shown here is derived from an EMBL/GenBank/DDBJ whole genome shotgun (WGS) entry which is preliminary data.</text>
</comment>
<gene>
    <name evidence="1" type="ORF">CMUS01_13008</name>
</gene>
<dbReference type="OrthoDB" id="4850174at2759"/>
<evidence type="ECO:0000313" key="1">
    <source>
        <dbReference type="EMBL" id="KAF6812669.1"/>
    </source>
</evidence>
<reference evidence="1" key="1">
    <citation type="journal article" date="2020" name="Phytopathology">
        <title>Genome Sequence Resources of Colletotrichum truncatum, C. plurivorum, C. musicola, and C. sojae: Four Species Pathogenic to Soybean (Glycine max).</title>
        <authorList>
            <person name="Rogerio F."/>
            <person name="Boufleur T.R."/>
            <person name="Ciampi-Guillardi M."/>
            <person name="Sukno S.A."/>
            <person name="Thon M.R."/>
            <person name="Massola Junior N.S."/>
            <person name="Baroncelli R."/>
        </authorList>
    </citation>
    <scope>NUCLEOTIDE SEQUENCE</scope>
    <source>
        <strain evidence="1">LFN0074</strain>
    </source>
</reference>
<evidence type="ECO:0000313" key="2">
    <source>
        <dbReference type="Proteomes" id="UP000639643"/>
    </source>
</evidence>
<dbReference type="AlphaFoldDB" id="A0A8H6JGC5"/>